<proteinExistence type="inferred from homology"/>
<feature type="transmembrane region" description="Helical" evidence="8">
    <location>
        <begin position="197"/>
        <end position="217"/>
    </location>
</feature>
<dbReference type="Gene3D" id="1.20.1250.20">
    <property type="entry name" value="MFS general substrate transporter like domains"/>
    <property type="match status" value="1"/>
</dbReference>
<evidence type="ECO:0000256" key="5">
    <source>
        <dbReference type="ARBA" id="ARBA00023136"/>
    </source>
</evidence>
<dbReference type="GO" id="GO:0022857">
    <property type="term" value="F:transmembrane transporter activity"/>
    <property type="evidence" value="ECO:0007669"/>
    <property type="project" value="InterPro"/>
</dbReference>
<comment type="subcellular location">
    <subcellularLocation>
        <location evidence="1">Membrane</location>
        <topology evidence="1">Multi-pass membrane protein</topology>
    </subcellularLocation>
</comment>
<gene>
    <name evidence="9" type="ORF">P875_00033699</name>
</gene>
<dbReference type="InterPro" id="IPR011701">
    <property type="entry name" value="MFS"/>
</dbReference>
<keyword evidence="2" id="KW-0813">Transport</keyword>
<dbReference type="EMBL" id="JZEE01000573">
    <property type="protein sequence ID" value="KJK63420.1"/>
    <property type="molecule type" value="Genomic_DNA"/>
</dbReference>
<dbReference type="Proteomes" id="UP000033540">
    <property type="component" value="Unassembled WGS sequence"/>
</dbReference>
<feature type="transmembrane region" description="Helical" evidence="8">
    <location>
        <begin position="370"/>
        <end position="389"/>
    </location>
</feature>
<accession>A0A0F0I6S9</accession>
<comment type="similarity">
    <text evidence="6">Belongs to the major facilitator superfamily. Allantoate permease family.</text>
</comment>
<evidence type="ECO:0000313" key="10">
    <source>
        <dbReference type="Proteomes" id="UP000033540"/>
    </source>
</evidence>
<organism evidence="9 10">
    <name type="scientific">Aspergillus parasiticus (strain ATCC 56775 / NRRL 5862 / SRRC 143 / SU-1)</name>
    <dbReference type="NCBI Taxonomy" id="1403190"/>
    <lineage>
        <taxon>Eukaryota</taxon>
        <taxon>Fungi</taxon>
        <taxon>Dikarya</taxon>
        <taxon>Ascomycota</taxon>
        <taxon>Pezizomycotina</taxon>
        <taxon>Eurotiomycetes</taxon>
        <taxon>Eurotiomycetidae</taxon>
        <taxon>Eurotiales</taxon>
        <taxon>Aspergillaceae</taxon>
        <taxon>Aspergillus</taxon>
        <taxon>Aspergillus subgen. Circumdati</taxon>
    </lineage>
</organism>
<dbReference type="PANTHER" id="PTHR43791">
    <property type="entry name" value="PERMEASE-RELATED"/>
    <property type="match status" value="1"/>
</dbReference>
<protein>
    <submittedName>
        <fullName evidence="9">D-galactonate transporter</fullName>
    </submittedName>
</protein>
<sequence length="528" mass="60245">MACGTRAASPPRTADEPCDAEKRPVVSSTTNRPAAPSLWKAWQYMFDWYPSHYSKEERRLLRKLDCFIMPLCCLMFFIKWLDQGNINNAYVSGMKEELHLNGNQYSLFGTFYNIGYLLFEIPSMMLISRPTLSRYYPPTMELLWGTVTFCQARLRNEHDIFGIRFLLGVLETPASSGCLYILTSWYRADEVFKRAGVWYVSSNAGSMFGGYLQAAAYNNLNGVLGMSGWRWLFIIDGVISVPIAIAGFFLFPGIPQSPRVWWLTERDQQLARARMGDDGVKESTKIGKRMLKRVFMHWHFYIAIGTYVCFQCTSYVGGQMALWLKYEAEQHGTYTVPQINTIPTGVQGVAIVTGILSTSLCMVYPIWTTFTAASAVLLFCNVVLLVWDIPVGLHFTAYYLLGMTSCITPILFPWVNMIMKDDAEARAFTTGAMMTCGWIFFSFYPITAFPVLEAPKWRKGFIVNTVLTVAYWCLFMLGQYLWTRELKRRQSQAVVDKDIVETEKETELGTSSTHVETTTNDEIKIERL</sequence>
<evidence type="ECO:0000256" key="6">
    <source>
        <dbReference type="ARBA" id="ARBA00037968"/>
    </source>
</evidence>
<evidence type="ECO:0000256" key="8">
    <source>
        <dbReference type="SAM" id="Phobius"/>
    </source>
</evidence>
<feature type="transmembrane region" description="Helical" evidence="8">
    <location>
        <begin position="427"/>
        <end position="449"/>
    </location>
</feature>
<reference evidence="9 10" key="1">
    <citation type="submission" date="2015-02" db="EMBL/GenBank/DDBJ databases">
        <title>Draft genome sequence of Aspergillus parasiticus SU-1.</title>
        <authorList>
            <person name="Yu J."/>
            <person name="Fedorova N."/>
            <person name="Yin Y."/>
            <person name="Losada L."/>
            <person name="Zafar N."/>
            <person name="Taujale R."/>
            <person name="Ehrlich K.C."/>
            <person name="Bhatnagar D."/>
            <person name="Cleveland T.E."/>
            <person name="Bennett J.W."/>
            <person name="Nierman W.C."/>
        </authorList>
    </citation>
    <scope>NUCLEOTIDE SEQUENCE [LARGE SCALE GENOMIC DNA]</scope>
    <source>
        <strain evidence="10">ATCC 56775 / NRRL 5862 / SRRC 143 / SU-1</strain>
    </source>
</reference>
<dbReference type="PANTHER" id="PTHR43791:SF28">
    <property type="entry name" value="MAJOR FACILITATOR SUPERFAMILY (MFS) PROFILE DOMAIN-CONTAINING PROTEIN"/>
    <property type="match status" value="1"/>
</dbReference>
<feature type="transmembrane region" description="Helical" evidence="8">
    <location>
        <begin position="102"/>
        <end position="119"/>
    </location>
</feature>
<evidence type="ECO:0000256" key="7">
    <source>
        <dbReference type="SAM" id="MobiDB-lite"/>
    </source>
</evidence>
<keyword evidence="4 8" id="KW-1133">Transmembrane helix</keyword>
<feature type="transmembrane region" description="Helical" evidence="8">
    <location>
        <begin position="229"/>
        <end position="251"/>
    </location>
</feature>
<evidence type="ECO:0000256" key="4">
    <source>
        <dbReference type="ARBA" id="ARBA00022989"/>
    </source>
</evidence>
<feature type="compositionally biased region" description="Polar residues" evidence="7">
    <location>
        <begin position="508"/>
        <end position="520"/>
    </location>
</feature>
<feature type="transmembrane region" description="Helical" evidence="8">
    <location>
        <begin position="298"/>
        <end position="324"/>
    </location>
</feature>
<dbReference type="SUPFAM" id="SSF103473">
    <property type="entry name" value="MFS general substrate transporter"/>
    <property type="match status" value="1"/>
</dbReference>
<name>A0A0F0I6S9_ASPPU</name>
<dbReference type="OrthoDB" id="6132182at2759"/>
<feature type="transmembrane region" description="Helical" evidence="8">
    <location>
        <begin position="461"/>
        <end position="482"/>
    </location>
</feature>
<feature type="transmembrane region" description="Helical" evidence="8">
    <location>
        <begin position="395"/>
        <end position="415"/>
    </location>
</feature>
<feature type="region of interest" description="Disordered" evidence="7">
    <location>
        <begin position="1"/>
        <end position="32"/>
    </location>
</feature>
<feature type="compositionally biased region" description="Basic and acidic residues" evidence="7">
    <location>
        <begin position="13"/>
        <end position="24"/>
    </location>
</feature>
<dbReference type="STRING" id="1403190.A0A0F0I6S9"/>
<dbReference type="FunFam" id="1.20.1250.20:FF:000065">
    <property type="entry name" value="Putative MFS pantothenate transporter"/>
    <property type="match status" value="1"/>
</dbReference>
<keyword evidence="3 8" id="KW-0812">Transmembrane</keyword>
<dbReference type="GO" id="GO:0016020">
    <property type="term" value="C:membrane"/>
    <property type="evidence" value="ECO:0007669"/>
    <property type="project" value="UniProtKB-SubCell"/>
</dbReference>
<evidence type="ECO:0000256" key="1">
    <source>
        <dbReference type="ARBA" id="ARBA00004141"/>
    </source>
</evidence>
<comment type="caution">
    <text evidence="9">The sequence shown here is derived from an EMBL/GenBank/DDBJ whole genome shotgun (WGS) entry which is preliminary data.</text>
</comment>
<feature type="region of interest" description="Disordered" evidence="7">
    <location>
        <begin position="505"/>
        <end position="528"/>
    </location>
</feature>
<dbReference type="AlphaFoldDB" id="A0A0F0I6S9"/>
<evidence type="ECO:0000313" key="9">
    <source>
        <dbReference type="EMBL" id="KJK63420.1"/>
    </source>
</evidence>
<feature type="transmembrane region" description="Helical" evidence="8">
    <location>
        <begin position="344"/>
        <end position="363"/>
    </location>
</feature>
<dbReference type="Pfam" id="PF07690">
    <property type="entry name" value="MFS_1"/>
    <property type="match status" value="1"/>
</dbReference>
<dbReference type="InterPro" id="IPR036259">
    <property type="entry name" value="MFS_trans_sf"/>
</dbReference>
<evidence type="ECO:0000256" key="2">
    <source>
        <dbReference type="ARBA" id="ARBA00022448"/>
    </source>
</evidence>
<keyword evidence="5 8" id="KW-0472">Membrane</keyword>
<evidence type="ECO:0000256" key="3">
    <source>
        <dbReference type="ARBA" id="ARBA00022692"/>
    </source>
</evidence>